<name>A0A3D9HGG8_9PROT</name>
<feature type="transmembrane region" description="Helical" evidence="1">
    <location>
        <begin position="114"/>
        <end position="133"/>
    </location>
</feature>
<keyword evidence="3" id="KW-1185">Reference proteome</keyword>
<proteinExistence type="predicted"/>
<keyword evidence="1" id="KW-0472">Membrane</keyword>
<organism evidence="2 3">
    <name type="scientific">Aestuariispira insulae</name>
    <dbReference type="NCBI Taxonomy" id="1461337"/>
    <lineage>
        <taxon>Bacteria</taxon>
        <taxon>Pseudomonadati</taxon>
        <taxon>Pseudomonadota</taxon>
        <taxon>Alphaproteobacteria</taxon>
        <taxon>Rhodospirillales</taxon>
        <taxon>Kiloniellaceae</taxon>
        <taxon>Aestuariispira</taxon>
    </lineage>
</organism>
<comment type="caution">
    <text evidence="2">The sequence shown here is derived from an EMBL/GenBank/DDBJ whole genome shotgun (WGS) entry which is preliminary data.</text>
</comment>
<protein>
    <submittedName>
        <fullName evidence="2">Uncharacterized protein</fullName>
    </submittedName>
</protein>
<feature type="transmembrane region" description="Helical" evidence="1">
    <location>
        <begin position="145"/>
        <end position="168"/>
    </location>
</feature>
<feature type="transmembrane region" description="Helical" evidence="1">
    <location>
        <begin position="201"/>
        <end position="225"/>
    </location>
</feature>
<dbReference type="AlphaFoldDB" id="A0A3D9HGG8"/>
<reference evidence="2 3" key="1">
    <citation type="submission" date="2018-07" db="EMBL/GenBank/DDBJ databases">
        <title>Genomic Encyclopedia of Type Strains, Phase III (KMG-III): the genomes of soil and plant-associated and newly described type strains.</title>
        <authorList>
            <person name="Whitman W."/>
        </authorList>
    </citation>
    <scope>NUCLEOTIDE SEQUENCE [LARGE SCALE GENOMIC DNA]</scope>
    <source>
        <strain evidence="2 3">CECT 8488</strain>
    </source>
</reference>
<keyword evidence="1" id="KW-1133">Transmembrane helix</keyword>
<dbReference type="OrthoDB" id="6369004at2"/>
<sequence length="267" mass="28819">MHSDGQRPNDGVGLFWVCAAWAAFLVLGHARLRAHHQDLSDAYSVGVALLIEIGLLLAGVFLVMLVVRKPRLTPRSALIAAVWIILVVVGHYLAFVEKMNAEQILAMMNLDKGWGSLLLVSLLYALLIAIPFVPGLELGLAIIMLFDWQGLVLVYFSTLFGLVLAFMVGRLTPVPSSLAAYEAGQKQLFGRLAPLLIRYRYLAVALLLNMPGNSVLGGGGGIALACGVSRRCSWPGFLLTIILATAPVPVMLWFGVISLDQLLGPHP</sequence>
<feature type="transmembrane region" description="Helical" evidence="1">
    <location>
        <begin position="42"/>
        <end position="65"/>
    </location>
</feature>
<dbReference type="RefSeq" id="WP_147301033.1">
    <property type="nucleotide sequence ID" value="NZ_QRDW01000007.1"/>
</dbReference>
<accession>A0A3D9HGG8</accession>
<evidence type="ECO:0000256" key="1">
    <source>
        <dbReference type="SAM" id="Phobius"/>
    </source>
</evidence>
<dbReference type="EMBL" id="QRDW01000007">
    <property type="protein sequence ID" value="RED48554.1"/>
    <property type="molecule type" value="Genomic_DNA"/>
</dbReference>
<evidence type="ECO:0000313" key="2">
    <source>
        <dbReference type="EMBL" id="RED48554.1"/>
    </source>
</evidence>
<feature type="transmembrane region" description="Helical" evidence="1">
    <location>
        <begin position="237"/>
        <end position="259"/>
    </location>
</feature>
<evidence type="ECO:0000313" key="3">
    <source>
        <dbReference type="Proteomes" id="UP000256845"/>
    </source>
</evidence>
<dbReference type="Proteomes" id="UP000256845">
    <property type="component" value="Unassembled WGS sequence"/>
</dbReference>
<gene>
    <name evidence="2" type="ORF">DFP90_10757</name>
</gene>
<feature type="transmembrane region" description="Helical" evidence="1">
    <location>
        <begin position="12"/>
        <end position="30"/>
    </location>
</feature>
<keyword evidence="1" id="KW-0812">Transmembrane</keyword>
<feature type="transmembrane region" description="Helical" evidence="1">
    <location>
        <begin position="77"/>
        <end position="94"/>
    </location>
</feature>